<gene>
    <name evidence="2" type="ORF">EDD18DRAFT_1106219</name>
</gene>
<feature type="region of interest" description="Disordered" evidence="1">
    <location>
        <begin position="52"/>
        <end position="79"/>
    </location>
</feature>
<organism evidence="2 3">
    <name type="scientific">Armillaria luteobubalina</name>
    <dbReference type="NCBI Taxonomy" id="153913"/>
    <lineage>
        <taxon>Eukaryota</taxon>
        <taxon>Fungi</taxon>
        <taxon>Dikarya</taxon>
        <taxon>Basidiomycota</taxon>
        <taxon>Agaricomycotina</taxon>
        <taxon>Agaricomycetes</taxon>
        <taxon>Agaricomycetidae</taxon>
        <taxon>Agaricales</taxon>
        <taxon>Marasmiineae</taxon>
        <taxon>Physalacriaceae</taxon>
        <taxon>Armillaria</taxon>
    </lineage>
</organism>
<feature type="region of interest" description="Disordered" evidence="1">
    <location>
        <begin position="1"/>
        <end position="22"/>
    </location>
</feature>
<keyword evidence="3" id="KW-1185">Reference proteome</keyword>
<feature type="compositionally biased region" description="Basic and acidic residues" evidence="1">
    <location>
        <begin position="68"/>
        <end position="79"/>
    </location>
</feature>
<sequence>MPIPSKPSQPTTHSLDKPNSISMLPAIAKDNTTLNSIPNVFAAQMQQEVATPEGWYQGPIQPNITEGTKGEMYSEGKTTDWGYPEREVRESTLTEPALKKDPCLLAIPAVSPALSKGPTPLHLDSPYLMDNNELSSEESRYESLELLPPSSYNSILSYPSEDSNAYSPLSLEELTWVSLKSNMHVVEPVCLSHNTLAALEDQPNEPQYFAC</sequence>
<comment type="caution">
    <text evidence="2">The sequence shown here is derived from an EMBL/GenBank/DDBJ whole genome shotgun (WGS) entry which is preliminary data.</text>
</comment>
<dbReference type="EMBL" id="JAUEPU010000017">
    <property type="protein sequence ID" value="KAK0495604.1"/>
    <property type="molecule type" value="Genomic_DNA"/>
</dbReference>
<evidence type="ECO:0000256" key="1">
    <source>
        <dbReference type="SAM" id="MobiDB-lite"/>
    </source>
</evidence>
<evidence type="ECO:0000313" key="3">
    <source>
        <dbReference type="Proteomes" id="UP001175228"/>
    </source>
</evidence>
<accession>A0AA39Q5J3</accession>
<feature type="compositionally biased region" description="Polar residues" evidence="1">
    <location>
        <begin position="8"/>
        <end position="22"/>
    </location>
</feature>
<reference evidence="2" key="1">
    <citation type="submission" date="2023-06" db="EMBL/GenBank/DDBJ databases">
        <authorList>
            <consortium name="Lawrence Berkeley National Laboratory"/>
            <person name="Ahrendt S."/>
            <person name="Sahu N."/>
            <person name="Indic B."/>
            <person name="Wong-Bajracharya J."/>
            <person name="Merenyi Z."/>
            <person name="Ke H.-M."/>
            <person name="Monk M."/>
            <person name="Kocsube S."/>
            <person name="Drula E."/>
            <person name="Lipzen A."/>
            <person name="Balint B."/>
            <person name="Henrissat B."/>
            <person name="Andreopoulos B."/>
            <person name="Martin F.M."/>
            <person name="Harder C.B."/>
            <person name="Rigling D."/>
            <person name="Ford K.L."/>
            <person name="Foster G.D."/>
            <person name="Pangilinan J."/>
            <person name="Papanicolaou A."/>
            <person name="Barry K."/>
            <person name="LaButti K."/>
            <person name="Viragh M."/>
            <person name="Koriabine M."/>
            <person name="Yan M."/>
            <person name="Riley R."/>
            <person name="Champramary S."/>
            <person name="Plett K.L."/>
            <person name="Tsai I.J."/>
            <person name="Slot J."/>
            <person name="Sipos G."/>
            <person name="Plett J."/>
            <person name="Nagy L.G."/>
            <person name="Grigoriev I.V."/>
        </authorList>
    </citation>
    <scope>NUCLEOTIDE SEQUENCE</scope>
    <source>
        <strain evidence="2">HWK02</strain>
    </source>
</reference>
<protein>
    <submittedName>
        <fullName evidence="2">Uncharacterized protein</fullName>
    </submittedName>
</protein>
<evidence type="ECO:0000313" key="2">
    <source>
        <dbReference type="EMBL" id="KAK0495604.1"/>
    </source>
</evidence>
<dbReference type="AlphaFoldDB" id="A0AA39Q5J3"/>
<proteinExistence type="predicted"/>
<name>A0AA39Q5J3_9AGAR</name>
<dbReference type="Proteomes" id="UP001175228">
    <property type="component" value="Unassembled WGS sequence"/>
</dbReference>